<comment type="subunit">
    <text evidence="5">Homodimer. The dihydroxyacetone kinase complex is composed of a homodimer of DhaM, a homodimer of DhaK and the subunit DhaL.</text>
</comment>
<dbReference type="PANTHER" id="PTHR38594">
    <property type="entry name" value="PEP-DEPENDENT DIHYDROXYACETONE KINASE, PHOSPHORYL DONOR SUBUNIT DHAM"/>
    <property type="match status" value="1"/>
</dbReference>
<dbReference type="GO" id="GO:0009401">
    <property type="term" value="P:phosphoenolpyruvate-dependent sugar phosphotransferase system"/>
    <property type="evidence" value="ECO:0007669"/>
    <property type="project" value="InterPro"/>
</dbReference>
<evidence type="ECO:0000256" key="4">
    <source>
        <dbReference type="ARBA" id="ARBA00022679"/>
    </source>
</evidence>
<proteinExistence type="predicted"/>
<comment type="function">
    <text evidence="2">Component of the dihydroxyacetone kinase complex, which is responsible for the phosphoenolpyruvate (PEP)-dependent phosphorylation of dihydroxyacetone. DhaM serves as the phosphoryl donor. Is phosphorylated by phosphoenolpyruvate in an EI- and HPr-dependent reaction, and a phosphorelay system on histidine residues finally leads to phosphoryl transfer to DhaL and dihydroxyacetone.</text>
</comment>
<comment type="catalytic activity">
    <reaction evidence="1">
        <text>dihydroxyacetone + phosphoenolpyruvate = dihydroxyacetone phosphate + pyruvate</text>
        <dbReference type="Rhea" id="RHEA:18381"/>
        <dbReference type="ChEBI" id="CHEBI:15361"/>
        <dbReference type="ChEBI" id="CHEBI:16016"/>
        <dbReference type="ChEBI" id="CHEBI:57642"/>
        <dbReference type="ChEBI" id="CHEBI:58702"/>
        <dbReference type="EC" id="2.7.1.121"/>
    </reaction>
</comment>
<dbReference type="EMBL" id="JXKQ01000001">
    <property type="protein sequence ID" value="OJG47024.1"/>
    <property type="molecule type" value="Genomic_DNA"/>
</dbReference>
<name>A0A1L8TSK6_9ENTE</name>
<dbReference type="InterPro" id="IPR004701">
    <property type="entry name" value="PTS_EIIA_man-typ"/>
</dbReference>
<evidence type="ECO:0000313" key="8">
    <source>
        <dbReference type="Proteomes" id="UP000182077"/>
    </source>
</evidence>
<dbReference type="GO" id="GO:0047324">
    <property type="term" value="F:phosphoenolpyruvate-glycerone phosphotransferase activity"/>
    <property type="evidence" value="ECO:0007669"/>
    <property type="project" value="UniProtKB-EC"/>
</dbReference>
<evidence type="ECO:0000256" key="3">
    <source>
        <dbReference type="ARBA" id="ARBA00012095"/>
    </source>
</evidence>
<dbReference type="EC" id="2.7.1.121" evidence="3"/>
<dbReference type="NCBIfam" id="TIGR02364">
    <property type="entry name" value="dha_pts"/>
    <property type="match status" value="1"/>
</dbReference>
<keyword evidence="8" id="KW-1185">Reference proteome</keyword>
<dbReference type="Gene3D" id="3.40.50.510">
    <property type="entry name" value="Phosphotransferase system, mannose-type IIA component"/>
    <property type="match status" value="1"/>
</dbReference>
<accession>A0A1L8TSK6</accession>
<dbReference type="OrthoDB" id="7065393at2"/>
<dbReference type="PANTHER" id="PTHR38594:SF1">
    <property type="entry name" value="PEP-DEPENDENT DIHYDROXYACETONE KINASE, PHOSPHORYL DONOR SUBUNIT DHAM"/>
    <property type="match status" value="1"/>
</dbReference>
<dbReference type="AlphaFoldDB" id="A0A1L8TSK6"/>
<evidence type="ECO:0000259" key="6">
    <source>
        <dbReference type="PROSITE" id="PS51096"/>
    </source>
</evidence>
<dbReference type="InterPro" id="IPR036662">
    <property type="entry name" value="PTS_EIIA_man-typ_sf"/>
</dbReference>
<evidence type="ECO:0000256" key="2">
    <source>
        <dbReference type="ARBA" id="ARBA00002788"/>
    </source>
</evidence>
<comment type="caution">
    <text evidence="7">The sequence shown here is derived from an EMBL/GenBank/DDBJ whole genome shotgun (WGS) entry which is preliminary data.</text>
</comment>
<dbReference type="InterPro" id="IPR039643">
    <property type="entry name" value="DhaM"/>
</dbReference>
<dbReference type="InterPro" id="IPR012844">
    <property type="entry name" value="DhaM_N"/>
</dbReference>
<dbReference type="RefSeq" id="WP_071856676.1">
    <property type="nucleotide sequence ID" value="NZ_JBHSHK010000005.1"/>
</dbReference>
<gene>
    <name evidence="7" type="ORF">RV04_GL000271</name>
</gene>
<feature type="domain" description="PTS EIIA type-4" evidence="6">
    <location>
        <begin position="2"/>
        <end position="131"/>
    </location>
</feature>
<keyword evidence="4" id="KW-0808">Transferase</keyword>
<dbReference type="SUPFAM" id="SSF53062">
    <property type="entry name" value="PTS system fructose IIA component-like"/>
    <property type="match status" value="1"/>
</dbReference>
<dbReference type="Pfam" id="PF03610">
    <property type="entry name" value="EIIA-man"/>
    <property type="match status" value="1"/>
</dbReference>
<dbReference type="GO" id="GO:0016020">
    <property type="term" value="C:membrane"/>
    <property type="evidence" value="ECO:0007669"/>
    <property type="project" value="InterPro"/>
</dbReference>
<sequence length="139" mass="15069">MKKAILLVSHSQKITDGIKEMIEQMAHSDSLDIYSLGGTSEGDLGSDPTRIIDVVNKADSVDRFLVFADLGSAVLSAELAFDMLEDHQQSKYVLVDAPLVEGAFAAGITASVSDDINHIVAEALNAPKKGWKYYEKNNQ</sequence>
<dbReference type="PROSITE" id="PS51096">
    <property type="entry name" value="PTS_EIIA_TYPE_4"/>
    <property type="match status" value="1"/>
</dbReference>
<protein>
    <recommendedName>
        <fullName evidence="3">phosphoenolpyruvate--glycerone phosphotransferase</fullName>
        <ecNumber evidence="3">2.7.1.121</ecNumber>
    </recommendedName>
</protein>
<dbReference type="STRING" id="249189.RV04_GL000271"/>
<organism evidence="7 8">
    <name type="scientific">Enterococcus hermanniensis</name>
    <dbReference type="NCBI Taxonomy" id="249189"/>
    <lineage>
        <taxon>Bacteria</taxon>
        <taxon>Bacillati</taxon>
        <taxon>Bacillota</taxon>
        <taxon>Bacilli</taxon>
        <taxon>Lactobacillales</taxon>
        <taxon>Enterococcaceae</taxon>
        <taxon>Enterococcus</taxon>
    </lineage>
</organism>
<evidence type="ECO:0000256" key="1">
    <source>
        <dbReference type="ARBA" id="ARBA00001113"/>
    </source>
</evidence>
<reference evidence="7 8" key="1">
    <citation type="submission" date="2014-12" db="EMBL/GenBank/DDBJ databases">
        <title>Draft genome sequences of 29 type strains of Enterococci.</title>
        <authorList>
            <person name="Zhong Z."/>
            <person name="Sun Z."/>
            <person name="Liu W."/>
            <person name="Zhang W."/>
            <person name="Zhang H."/>
        </authorList>
    </citation>
    <scope>NUCLEOTIDE SEQUENCE [LARGE SCALE GENOMIC DNA]</scope>
    <source>
        <strain evidence="7 8">DSM 17122</strain>
    </source>
</reference>
<evidence type="ECO:0000313" key="7">
    <source>
        <dbReference type="EMBL" id="OJG47024.1"/>
    </source>
</evidence>
<evidence type="ECO:0000256" key="5">
    <source>
        <dbReference type="ARBA" id="ARBA00046577"/>
    </source>
</evidence>
<keyword evidence="7" id="KW-0418">Kinase</keyword>
<dbReference type="GO" id="GO:0019563">
    <property type="term" value="P:glycerol catabolic process"/>
    <property type="evidence" value="ECO:0007669"/>
    <property type="project" value="InterPro"/>
</dbReference>
<dbReference type="Proteomes" id="UP000182077">
    <property type="component" value="Unassembled WGS sequence"/>
</dbReference>